<dbReference type="AlphaFoldDB" id="A0A915J0N1"/>
<sequence>MDVGLNMMRMFATIVNVPVNSLASVSPASEIGDEVNQVAVSESCDLVLVPYNGQKAVGGLTSRSKVEKIRDIVRTVRRAADHSRPDPATVTEKLIGRLTTECSANVTVRISHSVQIDRIVSSESAKKEYDFILLPRNLQGYPDSCQQSRSSLRSMSNLSRVGTDIALSSKNFVRNLINRKLNDDQGISRNQSETTLDGTAMRLSPTMGQCRGNNADDSDSLASTKSKKKRIEMETLGIVGQSLFNSNDLNAVLLVISQNV</sequence>
<feature type="region of interest" description="Disordered" evidence="1">
    <location>
        <begin position="203"/>
        <end position="226"/>
    </location>
</feature>
<accession>A0A915J0N1</accession>
<dbReference type="Proteomes" id="UP000887565">
    <property type="component" value="Unplaced"/>
</dbReference>
<organism evidence="2 3">
    <name type="scientific">Romanomermis culicivorax</name>
    <name type="common">Nematode worm</name>
    <dbReference type="NCBI Taxonomy" id="13658"/>
    <lineage>
        <taxon>Eukaryota</taxon>
        <taxon>Metazoa</taxon>
        <taxon>Ecdysozoa</taxon>
        <taxon>Nematoda</taxon>
        <taxon>Enoplea</taxon>
        <taxon>Dorylaimia</taxon>
        <taxon>Mermithida</taxon>
        <taxon>Mermithoidea</taxon>
        <taxon>Mermithidae</taxon>
        <taxon>Romanomermis</taxon>
    </lineage>
</organism>
<proteinExistence type="predicted"/>
<protein>
    <submittedName>
        <fullName evidence="3">Uncharacterized protein</fullName>
    </submittedName>
</protein>
<reference evidence="3" key="1">
    <citation type="submission" date="2022-11" db="UniProtKB">
        <authorList>
            <consortium name="WormBaseParasite"/>
        </authorList>
    </citation>
    <scope>IDENTIFICATION</scope>
</reference>
<evidence type="ECO:0000313" key="3">
    <source>
        <dbReference type="WBParaSite" id="nRc.2.0.1.t19252-RA"/>
    </source>
</evidence>
<keyword evidence="2" id="KW-1185">Reference proteome</keyword>
<dbReference type="WBParaSite" id="nRc.2.0.1.t19252-RA">
    <property type="protein sequence ID" value="nRc.2.0.1.t19252-RA"/>
    <property type="gene ID" value="nRc.2.0.1.g19252"/>
</dbReference>
<evidence type="ECO:0000256" key="1">
    <source>
        <dbReference type="SAM" id="MobiDB-lite"/>
    </source>
</evidence>
<name>A0A915J0N1_ROMCU</name>
<evidence type="ECO:0000313" key="2">
    <source>
        <dbReference type="Proteomes" id="UP000887565"/>
    </source>
</evidence>